<dbReference type="AlphaFoldDB" id="A0A517YPX2"/>
<proteinExistence type="predicted"/>
<feature type="transmembrane region" description="Helical" evidence="1">
    <location>
        <begin position="229"/>
        <end position="250"/>
    </location>
</feature>
<dbReference type="InterPro" id="IPR010539">
    <property type="entry name" value="BaxI_1-like"/>
</dbReference>
<dbReference type="Pfam" id="PF12811">
    <property type="entry name" value="BaxI_1"/>
    <property type="match status" value="1"/>
</dbReference>
<dbReference type="RefSeq" id="WP_145073524.1">
    <property type="nucleotide sequence ID" value="NZ_CP036425.1"/>
</dbReference>
<reference evidence="2 3" key="1">
    <citation type="submission" date="2019-02" db="EMBL/GenBank/DDBJ databases">
        <title>Deep-cultivation of Planctomycetes and their phenomic and genomic characterization uncovers novel biology.</title>
        <authorList>
            <person name="Wiegand S."/>
            <person name="Jogler M."/>
            <person name="Boedeker C."/>
            <person name="Pinto D."/>
            <person name="Vollmers J."/>
            <person name="Rivas-Marin E."/>
            <person name="Kohn T."/>
            <person name="Peeters S.H."/>
            <person name="Heuer A."/>
            <person name="Rast P."/>
            <person name="Oberbeckmann S."/>
            <person name="Bunk B."/>
            <person name="Jeske O."/>
            <person name="Meyerdierks A."/>
            <person name="Storesund J.E."/>
            <person name="Kallscheuer N."/>
            <person name="Luecker S."/>
            <person name="Lage O.M."/>
            <person name="Pohl T."/>
            <person name="Merkel B.J."/>
            <person name="Hornburger P."/>
            <person name="Mueller R.-W."/>
            <person name="Bruemmer F."/>
            <person name="Labrenz M."/>
            <person name="Spormann A.M."/>
            <person name="Op den Camp H."/>
            <person name="Overmann J."/>
            <person name="Amann R."/>
            <person name="Jetten M.S.M."/>
            <person name="Mascher T."/>
            <person name="Medema M.H."/>
            <person name="Devos D.P."/>
            <person name="Kaster A.-K."/>
            <person name="Ovreas L."/>
            <person name="Rohde M."/>
            <person name="Galperin M.Y."/>
            <person name="Jogler C."/>
        </authorList>
    </citation>
    <scope>NUCLEOTIDE SEQUENCE [LARGE SCALE GENOMIC DNA]</scope>
    <source>
        <strain evidence="2 3">KS4</strain>
    </source>
</reference>
<dbReference type="PANTHER" id="PTHR41282:SF1">
    <property type="entry name" value="CONSERVED TRANSMEMBRANE PROTEIN-RELATED"/>
    <property type="match status" value="1"/>
</dbReference>
<feature type="transmembrane region" description="Helical" evidence="1">
    <location>
        <begin position="153"/>
        <end position="178"/>
    </location>
</feature>
<feature type="transmembrane region" description="Helical" evidence="1">
    <location>
        <begin position="190"/>
        <end position="209"/>
    </location>
</feature>
<name>A0A517YPX2_9BACT</name>
<organism evidence="2 3">
    <name type="scientific">Poriferisphaera corsica</name>
    <dbReference type="NCBI Taxonomy" id="2528020"/>
    <lineage>
        <taxon>Bacteria</taxon>
        <taxon>Pseudomonadati</taxon>
        <taxon>Planctomycetota</taxon>
        <taxon>Phycisphaerae</taxon>
        <taxon>Phycisphaerales</taxon>
        <taxon>Phycisphaeraceae</taxon>
        <taxon>Poriferisphaera</taxon>
    </lineage>
</organism>
<keyword evidence="1" id="KW-0812">Transmembrane</keyword>
<dbReference type="KEGG" id="pcor:KS4_02890"/>
<evidence type="ECO:0000313" key="2">
    <source>
        <dbReference type="EMBL" id="QDU32258.1"/>
    </source>
</evidence>
<feature type="transmembrane region" description="Helical" evidence="1">
    <location>
        <begin position="36"/>
        <end position="56"/>
    </location>
</feature>
<keyword evidence="1" id="KW-1133">Transmembrane helix</keyword>
<dbReference type="PANTHER" id="PTHR41282">
    <property type="entry name" value="CONSERVED TRANSMEMBRANE PROTEIN-RELATED"/>
    <property type="match status" value="1"/>
</dbReference>
<keyword evidence="3" id="KW-1185">Reference proteome</keyword>
<dbReference type="PIRSF" id="PIRSF009160">
    <property type="entry name" value="UCP009160"/>
    <property type="match status" value="1"/>
</dbReference>
<dbReference type="OrthoDB" id="116480at2"/>
<sequence length="255" mass="27504">MFNANPLLKEETFRSSADSYEHTDVMTVQGTAIKTGILLAILTVAGAITWQLTYKYASSANPNAIADIMPYMMGGLIGGLLIGFATMFFKKAAPITAPIYAVFEGLFLGALSALVNIKYPGIAIQAVGATLGVLAVMLALYSTRIIPVTNKFIVGVSAATGGLMLFYLVAFILGFFGVDIPILNMNNGSPLSIAFSGIVVVLAALNLVLDFHMIERCSQTGAKKYMEWFGAFVLLVTIVWLYIEILRLLAKLRNR</sequence>
<gene>
    <name evidence="2" type="ORF">KS4_02890</name>
</gene>
<accession>A0A517YPX2</accession>
<feature type="transmembrane region" description="Helical" evidence="1">
    <location>
        <begin position="68"/>
        <end position="89"/>
    </location>
</feature>
<evidence type="ECO:0000313" key="3">
    <source>
        <dbReference type="Proteomes" id="UP000317369"/>
    </source>
</evidence>
<feature type="transmembrane region" description="Helical" evidence="1">
    <location>
        <begin position="95"/>
        <end position="115"/>
    </location>
</feature>
<dbReference type="EMBL" id="CP036425">
    <property type="protein sequence ID" value="QDU32258.1"/>
    <property type="molecule type" value="Genomic_DNA"/>
</dbReference>
<keyword evidence="1" id="KW-0472">Membrane</keyword>
<protein>
    <submittedName>
        <fullName evidence="2">Bax inhibitor 1 like protein</fullName>
    </submittedName>
</protein>
<dbReference type="Proteomes" id="UP000317369">
    <property type="component" value="Chromosome"/>
</dbReference>
<feature type="transmembrane region" description="Helical" evidence="1">
    <location>
        <begin position="122"/>
        <end position="141"/>
    </location>
</feature>
<evidence type="ECO:0000256" key="1">
    <source>
        <dbReference type="SAM" id="Phobius"/>
    </source>
</evidence>